<dbReference type="Pfam" id="PF00069">
    <property type="entry name" value="Pkinase"/>
    <property type="match status" value="1"/>
</dbReference>
<dbReference type="Gene3D" id="1.10.510.10">
    <property type="entry name" value="Transferase(Phosphotransferase) domain 1"/>
    <property type="match status" value="1"/>
</dbReference>
<gene>
    <name evidence="9" type="primary">ULK1</name>
</gene>
<feature type="region of interest" description="Disordered" evidence="7">
    <location>
        <begin position="689"/>
        <end position="730"/>
    </location>
</feature>
<dbReference type="Pfam" id="PF12063">
    <property type="entry name" value="ATG1-like_MIT1"/>
    <property type="match status" value="1"/>
</dbReference>
<name>A0A2I3GAH3_NOMLE</name>
<dbReference type="InterPro" id="IPR008271">
    <property type="entry name" value="Ser/Thr_kinase_AS"/>
</dbReference>
<dbReference type="PROSITE" id="PS00108">
    <property type="entry name" value="PROTEIN_KINASE_ST"/>
    <property type="match status" value="1"/>
</dbReference>
<keyword evidence="3 6" id="KW-0547">Nucleotide-binding</keyword>
<dbReference type="GO" id="GO:0005776">
    <property type="term" value="C:autophagosome"/>
    <property type="evidence" value="ECO:0007669"/>
    <property type="project" value="TreeGrafter"/>
</dbReference>
<feature type="compositionally biased region" description="Low complexity" evidence="7">
    <location>
        <begin position="276"/>
        <end position="299"/>
    </location>
</feature>
<feature type="region of interest" description="Disordered" evidence="7">
    <location>
        <begin position="413"/>
        <end position="567"/>
    </location>
</feature>
<evidence type="ECO:0000256" key="3">
    <source>
        <dbReference type="ARBA" id="ARBA00022741"/>
    </source>
</evidence>
<feature type="binding site" evidence="6">
    <location>
        <position position="46"/>
    </location>
    <ligand>
        <name>ATP</name>
        <dbReference type="ChEBI" id="CHEBI:30616"/>
    </ligand>
</feature>
<dbReference type="GO" id="GO:0000045">
    <property type="term" value="P:autophagosome assembly"/>
    <property type="evidence" value="ECO:0007669"/>
    <property type="project" value="TreeGrafter"/>
</dbReference>
<dbReference type="EMBL" id="ADFV01092695">
    <property type="status" value="NOT_ANNOTATED_CDS"/>
    <property type="molecule type" value="Genomic_DNA"/>
</dbReference>
<organism evidence="9 10">
    <name type="scientific">Nomascus leucogenys</name>
    <name type="common">Northern white-cheeked gibbon</name>
    <name type="synonym">Hylobates leucogenys</name>
    <dbReference type="NCBI Taxonomy" id="61853"/>
    <lineage>
        <taxon>Eukaryota</taxon>
        <taxon>Metazoa</taxon>
        <taxon>Chordata</taxon>
        <taxon>Craniata</taxon>
        <taxon>Vertebrata</taxon>
        <taxon>Euteleostomi</taxon>
        <taxon>Mammalia</taxon>
        <taxon>Eutheria</taxon>
        <taxon>Euarchontoglires</taxon>
        <taxon>Primates</taxon>
        <taxon>Haplorrhini</taxon>
        <taxon>Catarrhini</taxon>
        <taxon>Hylobatidae</taxon>
        <taxon>Nomascus</taxon>
    </lineage>
</organism>
<dbReference type="FunFam" id="3.30.200.20:FF:000149">
    <property type="entry name" value="serine/threonine-protein kinase unc-51 isoform X1"/>
    <property type="match status" value="1"/>
</dbReference>
<reference evidence="9" key="3">
    <citation type="submission" date="2025-09" db="UniProtKB">
        <authorList>
            <consortium name="Ensembl"/>
        </authorList>
    </citation>
    <scope>IDENTIFICATION</scope>
</reference>
<dbReference type="InterPro" id="IPR022708">
    <property type="entry name" value="Atg1-like_tMIT"/>
</dbReference>
<dbReference type="GeneTree" id="ENSGT00940000156664"/>
<evidence type="ECO:0000256" key="6">
    <source>
        <dbReference type="PROSITE-ProRule" id="PRU10141"/>
    </source>
</evidence>
<evidence type="ECO:0000313" key="10">
    <source>
        <dbReference type="Proteomes" id="UP000001073"/>
    </source>
</evidence>
<dbReference type="SUPFAM" id="SSF56112">
    <property type="entry name" value="Protein kinase-like (PK-like)"/>
    <property type="match status" value="1"/>
</dbReference>
<feature type="domain" description="Protein kinase" evidence="8">
    <location>
        <begin position="16"/>
        <end position="262"/>
    </location>
</feature>
<dbReference type="GO" id="GO:0034727">
    <property type="term" value="P:piecemeal microautophagy of the nucleus"/>
    <property type="evidence" value="ECO:0007669"/>
    <property type="project" value="TreeGrafter"/>
</dbReference>
<reference evidence="9" key="2">
    <citation type="submission" date="2025-08" db="UniProtKB">
        <authorList>
            <consortium name="Ensembl"/>
        </authorList>
    </citation>
    <scope>IDENTIFICATION</scope>
</reference>
<accession>A0A2I3GAH3</accession>
<dbReference type="GO" id="GO:0048671">
    <property type="term" value="P:negative regulation of collateral sprouting"/>
    <property type="evidence" value="ECO:0007669"/>
    <property type="project" value="TreeGrafter"/>
</dbReference>
<dbReference type="GO" id="GO:0010508">
    <property type="term" value="P:positive regulation of autophagy"/>
    <property type="evidence" value="ECO:0007669"/>
    <property type="project" value="TreeGrafter"/>
</dbReference>
<evidence type="ECO:0000259" key="8">
    <source>
        <dbReference type="PROSITE" id="PS50011"/>
    </source>
</evidence>
<dbReference type="Ensembl" id="ENSNLET00000034381.1">
    <property type="protein sequence ID" value="ENSNLEP00000028283.1"/>
    <property type="gene ID" value="ENSNLEG00000008460.2"/>
</dbReference>
<evidence type="ECO:0000256" key="7">
    <source>
        <dbReference type="SAM" id="MobiDB-lite"/>
    </source>
</evidence>
<sequence>MEPGRGGTETVGKFEFSRKDLIGHGAFAVVFKGRHREKHDLEVAVKCINKKNLAKSQTLLGKEIKILKELKHENIVALYDFQVRPLGCCLLGTGLGDCAMRTLSEDTIRLFLQQIAGAMRLLHSKGIIHRDLKPQNILLSNPAGRRANPNSIRVKIADFGFARYLQSNMMAATLCGSPMYMAPEVIMSQHYDGKADLWSIGTIVYQCLTGKAPFQASSPQDLRLLYEKNKTLAPLRQLLLALLQCNHKDRMDFDRRMAHTDLCMFISAPPVPVPSYPSSGSGSSSSSSSTSHLASPPSLGEMQQLQKTLTSPADTAGFLHSSRDSGGSKDSSCDTDDFVMVPAQFPGDLVAEAPSAKPPPDSLMCMSVMILTSLHHSRAGPFSSSRCGASVPIPVPTQVQNYQRIERNLQSPTQFQTPRSSAIRRSGSTSPLGFARASPSPPAHAEHGGVLARKMSPGGGRPYMPSPQVGTIPERPGWSGTPSLQGAEMRGGRSPRPGSSAPEHSTRTPGLGCRLHSAPNLSDLHVVRPKLPKPPTDPLGAMFSPPQASPPQPSHGLQSCRNLRGSPKLPDFLQRNPLPPILGSPTKAVPSFDFPKTPSSQNLLALLARQGVVMTPPRNRTLPDLSEVGPFHGQPLGPGLRPGEDPKGPFGRSFSTSRLTDLLLKAAFGTQAPDPGSTESLQEKPMEIAPSAGFGGSLHPGARAGGASSPSPVVFTVGSPPSGSTPPQGPRTRMFSVGSTGSAGSSARHLVPGACSEAPAPELPAPGHGCSFADPIAANLEGAVTFEAPDLPEETLMEQEHTEILRGLRFTLLFVQHVLEIAALKGSASEAAGGPEYQLQESVVADQISLLSREWGFAEQLVLYLKVAELLSSGLQTAIDQIRAGKLCLSSTVKQVVRRLNELYKASVVSCQGLSLRLQRFFLDKQRLLDRIHSITAERLIFSHAVQMVQSAALDEMFQHREGCVPRYHKALLLLEGLQHMLSDQADIENVAKCKLCIERRLSALLTGICA</sequence>
<dbReference type="PROSITE" id="PS00107">
    <property type="entry name" value="PROTEIN_KINASE_ATP"/>
    <property type="match status" value="1"/>
</dbReference>
<dbReference type="PROSITE" id="PS50011">
    <property type="entry name" value="PROTEIN_KINASE_DOM"/>
    <property type="match status" value="1"/>
</dbReference>
<feature type="compositionally biased region" description="Polar residues" evidence="7">
    <location>
        <begin position="301"/>
        <end position="313"/>
    </location>
</feature>
<dbReference type="SMART" id="SM00220">
    <property type="entry name" value="S_TKc"/>
    <property type="match status" value="1"/>
</dbReference>
<dbReference type="GO" id="GO:0005524">
    <property type="term" value="F:ATP binding"/>
    <property type="evidence" value="ECO:0007669"/>
    <property type="project" value="UniProtKB-UniRule"/>
</dbReference>
<dbReference type="Gene3D" id="3.30.200.20">
    <property type="entry name" value="Phosphorylase Kinase, domain 1"/>
    <property type="match status" value="1"/>
</dbReference>
<evidence type="ECO:0000256" key="4">
    <source>
        <dbReference type="ARBA" id="ARBA00022777"/>
    </source>
</evidence>
<dbReference type="PANTHER" id="PTHR24348">
    <property type="entry name" value="SERINE/THREONINE-PROTEIN KINASE UNC-51-RELATED"/>
    <property type="match status" value="1"/>
</dbReference>
<evidence type="ECO:0000256" key="5">
    <source>
        <dbReference type="ARBA" id="ARBA00022840"/>
    </source>
</evidence>
<dbReference type="EMBL" id="ADFV01092698">
    <property type="status" value="NOT_ANNOTATED_CDS"/>
    <property type="molecule type" value="Genomic_DNA"/>
</dbReference>
<dbReference type="InterPro" id="IPR045269">
    <property type="entry name" value="Atg1-like"/>
</dbReference>
<evidence type="ECO:0000313" key="9">
    <source>
        <dbReference type="Ensembl" id="ENSNLEP00000028283.1"/>
    </source>
</evidence>
<dbReference type="Pfam" id="PF21127">
    <property type="entry name" value="ATG1-like_MIT2"/>
    <property type="match status" value="1"/>
</dbReference>
<dbReference type="FunFam" id="1.10.510.10:FF:000493">
    <property type="entry name" value="serine/threonine-protein kinase unc-51 isoform X2"/>
    <property type="match status" value="1"/>
</dbReference>
<dbReference type="GO" id="GO:0000422">
    <property type="term" value="P:autophagy of mitochondrion"/>
    <property type="evidence" value="ECO:0007669"/>
    <property type="project" value="TreeGrafter"/>
</dbReference>
<proteinExistence type="predicted"/>
<reference evidence="9 10" key="1">
    <citation type="submission" date="2012-10" db="EMBL/GenBank/DDBJ databases">
        <authorList>
            <consortium name="Gibbon Genome Sequencing Consortium"/>
        </authorList>
    </citation>
    <scope>NUCLEOTIDE SEQUENCE [LARGE SCALE GENOMIC DNA]</scope>
</reference>
<dbReference type="InterPro" id="IPR017441">
    <property type="entry name" value="Protein_kinase_ATP_BS"/>
</dbReference>
<keyword evidence="4" id="KW-0418">Kinase</keyword>
<protein>
    <recommendedName>
        <fullName evidence="1">non-specific serine/threonine protein kinase</fullName>
        <ecNumber evidence="1">2.7.11.1</ecNumber>
    </recommendedName>
</protein>
<dbReference type="GO" id="GO:0034045">
    <property type="term" value="C:phagophore assembly site membrane"/>
    <property type="evidence" value="ECO:0007669"/>
    <property type="project" value="TreeGrafter"/>
</dbReference>
<dbReference type="GO" id="GO:0005829">
    <property type="term" value="C:cytosol"/>
    <property type="evidence" value="ECO:0007669"/>
    <property type="project" value="TreeGrafter"/>
</dbReference>
<keyword evidence="2" id="KW-0808">Transferase</keyword>
<dbReference type="EC" id="2.7.11.1" evidence="1"/>
<dbReference type="EMBL" id="ADFV01092696">
    <property type="status" value="NOT_ANNOTATED_CDS"/>
    <property type="molecule type" value="Genomic_DNA"/>
</dbReference>
<dbReference type="InterPro" id="IPR000719">
    <property type="entry name" value="Prot_kinase_dom"/>
</dbReference>
<evidence type="ECO:0000256" key="1">
    <source>
        <dbReference type="ARBA" id="ARBA00012513"/>
    </source>
</evidence>
<dbReference type="GO" id="GO:0004674">
    <property type="term" value="F:protein serine/threonine kinase activity"/>
    <property type="evidence" value="ECO:0007669"/>
    <property type="project" value="UniProtKB-EC"/>
</dbReference>
<dbReference type="InterPro" id="IPR048941">
    <property type="entry name" value="ATG1-like_MIT2"/>
</dbReference>
<dbReference type="InterPro" id="IPR011009">
    <property type="entry name" value="Kinase-like_dom_sf"/>
</dbReference>
<keyword evidence="5 6" id="KW-0067">ATP-binding</keyword>
<dbReference type="GO" id="GO:0061709">
    <property type="term" value="P:reticulophagy"/>
    <property type="evidence" value="ECO:0007669"/>
    <property type="project" value="TreeGrafter"/>
</dbReference>
<evidence type="ECO:0000256" key="2">
    <source>
        <dbReference type="ARBA" id="ARBA00022679"/>
    </source>
</evidence>
<dbReference type="Proteomes" id="UP000001073">
    <property type="component" value="Chromosome 10"/>
</dbReference>
<dbReference type="EMBL" id="ADFV01092697">
    <property type="status" value="NOT_ANNOTATED_CDS"/>
    <property type="molecule type" value="Genomic_DNA"/>
</dbReference>
<keyword evidence="10" id="KW-1185">Reference proteome</keyword>
<dbReference type="AlphaFoldDB" id="A0A2I3GAH3"/>
<dbReference type="PANTHER" id="PTHR24348:SF19">
    <property type="entry name" value="SERINE_THREONINE-PROTEIN KINASE ULK1"/>
    <property type="match status" value="1"/>
</dbReference>
<dbReference type="GO" id="GO:0048675">
    <property type="term" value="P:axon extension"/>
    <property type="evidence" value="ECO:0007669"/>
    <property type="project" value="TreeGrafter"/>
</dbReference>
<feature type="region of interest" description="Disordered" evidence="7">
    <location>
        <begin position="275"/>
        <end position="335"/>
    </location>
</feature>
<dbReference type="GO" id="GO:0042594">
    <property type="term" value="P:response to starvation"/>
    <property type="evidence" value="ECO:0007669"/>
    <property type="project" value="TreeGrafter"/>
</dbReference>